<proteinExistence type="predicted"/>
<dbReference type="RefSeq" id="WP_166952121.1">
    <property type="nucleotide sequence ID" value="NZ_JAARLZ010000014.1"/>
</dbReference>
<keyword evidence="2" id="KW-1185">Reference proteome</keyword>
<organism evidence="1 2">
    <name type="scientific">Luteibacter anthropi</name>
    <dbReference type="NCBI Taxonomy" id="564369"/>
    <lineage>
        <taxon>Bacteria</taxon>
        <taxon>Pseudomonadati</taxon>
        <taxon>Pseudomonadota</taxon>
        <taxon>Gammaproteobacteria</taxon>
        <taxon>Lysobacterales</taxon>
        <taxon>Rhodanobacteraceae</taxon>
        <taxon>Luteibacter</taxon>
    </lineage>
</organism>
<accession>A0A7X5UDZ0</accession>
<dbReference type="AlphaFoldDB" id="A0A7X5UDZ0"/>
<comment type="caution">
    <text evidence="1">The sequence shown here is derived from an EMBL/GenBank/DDBJ whole genome shotgun (WGS) entry which is preliminary data.</text>
</comment>
<evidence type="ECO:0000313" key="2">
    <source>
        <dbReference type="Proteomes" id="UP000490980"/>
    </source>
</evidence>
<evidence type="ECO:0000313" key="1">
    <source>
        <dbReference type="EMBL" id="NII08744.1"/>
    </source>
</evidence>
<reference evidence="1 2" key="1">
    <citation type="submission" date="2020-03" db="EMBL/GenBank/DDBJ databases">
        <authorList>
            <person name="Lai Q."/>
        </authorList>
    </citation>
    <scope>NUCLEOTIDE SEQUENCE [LARGE SCALE GENOMIC DNA]</scope>
    <source>
        <strain evidence="1 2">CCUG 25036</strain>
    </source>
</reference>
<protein>
    <submittedName>
        <fullName evidence="1">Uncharacterized protein</fullName>
    </submittedName>
</protein>
<dbReference type="EMBL" id="JAARLZ010000014">
    <property type="protein sequence ID" value="NII08744.1"/>
    <property type="molecule type" value="Genomic_DNA"/>
</dbReference>
<sequence>MQRNDPHGLVGRLRERLTTRPSVRFDGVEQTIVHVNGPLSVRHVAVSTVRRVEAGNRDDASYDTVFLFFHLDDGDVLVVAETDKGFAMLILDLRDRFPGVERWQDAVPSVPYQLTSIDLWNRP</sequence>
<dbReference type="Proteomes" id="UP000490980">
    <property type="component" value="Unassembled WGS sequence"/>
</dbReference>
<name>A0A7X5UDZ0_9GAMM</name>
<gene>
    <name evidence="1" type="ORF">HBF25_20350</name>
</gene>